<organism evidence="4">
    <name type="scientific">viral metagenome</name>
    <dbReference type="NCBI Taxonomy" id="1070528"/>
    <lineage>
        <taxon>unclassified sequences</taxon>
        <taxon>metagenomes</taxon>
        <taxon>organismal metagenomes</taxon>
    </lineage>
</organism>
<accession>A0A6C0CND1</accession>
<dbReference type="GO" id="GO:0008234">
    <property type="term" value="F:cysteine-type peptidase activity"/>
    <property type="evidence" value="ECO:0007669"/>
    <property type="project" value="InterPro"/>
</dbReference>
<keyword evidence="2" id="KW-0378">Hydrolase</keyword>
<reference evidence="4" key="1">
    <citation type="journal article" date="2020" name="Nature">
        <title>Giant virus diversity and host interactions through global metagenomics.</title>
        <authorList>
            <person name="Schulz F."/>
            <person name="Roux S."/>
            <person name="Paez-Espino D."/>
            <person name="Jungbluth S."/>
            <person name="Walsh D.A."/>
            <person name="Denef V.J."/>
            <person name="McMahon K.D."/>
            <person name="Konstantinidis K.T."/>
            <person name="Eloe-Fadrosh E.A."/>
            <person name="Kyrpides N.C."/>
            <person name="Woyke T."/>
        </authorList>
    </citation>
    <scope>NUCLEOTIDE SEQUENCE</scope>
    <source>
        <strain evidence="4">GVMAG-M-3300021375-17</strain>
    </source>
</reference>
<dbReference type="GO" id="GO:0006508">
    <property type="term" value="P:proteolysis"/>
    <property type="evidence" value="ECO:0007669"/>
    <property type="project" value="UniProtKB-KW"/>
</dbReference>
<dbReference type="PROSITE" id="PS50600">
    <property type="entry name" value="ULP_PROTEASE"/>
    <property type="match status" value="1"/>
</dbReference>
<dbReference type="AlphaFoldDB" id="A0A6C0CND1"/>
<sequence>MDNIYNYSFMKTPKNKYNKKNNLKTTRKKLYCNPQARKNKISKNSCFTPKAIDLLKSFYNQQHPDKKIQSNSSKTILNTLQTITQDTCTNDICLIKSFTTNKRDESMLKSLLFPPPQPAHWDDDPDAWLSNFDIMDVLNQYEKTYTNFRFIGPSSIDYDTKIEISPNKSRCVCKKLCEFQLNDYIQYSKSKTKQSVEKIGIIFNMDPHHKNGSHWVSMFIDITENFIFYFDSNGNPIPKQIKKFSQTVMDQGKNMNPPKHFELHQNTKTEHQLKNTECGMYCLYFIITMLLREKEITYNKEGGGGTHNKMTKKELFHLFKNTRIPDEFVFGKRDEYFIKSL</sequence>
<dbReference type="EMBL" id="MN739451">
    <property type="protein sequence ID" value="QHT05209.1"/>
    <property type="molecule type" value="Genomic_DNA"/>
</dbReference>
<evidence type="ECO:0000313" key="4">
    <source>
        <dbReference type="EMBL" id="QHT05209.1"/>
    </source>
</evidence>
<dbReference type="InterPro" id="IPR003653">
    <property type="entry name" value="Peptidase_C48_C"/>
</dbReference>
<keyword evidence="1" id="KW-0645">Protease</keyword>
<evidence type="ECO:0000259" key="3">
    <source>
        <dbReference type="PROSITE" id="PS50600"/>
    </source>
</evidence>
<dbReference type="InterPro" id="IPR038765">
    <property type="entry name" value="Papain-like_cys_pep_sf"/>
</dbReference>
<evidence type="ECO:0000256" key="1">
    <source>
        <dbReference type="ARBA" id="ARBA00022670"/>
    </source>
</evidence>
<evidence type="ECO:0000256" key="2">
    <source>
        <dbReference type="ARBA" id="ARBA00022801"/>
    </source>
</evidence>
<dbReference type="SUPFAM" id="SSF54001">
    <property type="entry name" value="Cysteine proteinases"/>
    <property type="match status" value="1"/>
</dbReference>
<protein>
    <recommendedName>
        <fullName evidence="3">Ubiquitin-like protease family profile domain-containing protein</fullName>
    </recommendedName>
</protein>
<proteinExistence type="predicted"/>
<dbReference type="Pfam" id="PF02902">
    <property type="entry name" value="Peptidase_C48"/>
    <property type="match status" value="1"/>
</dbReference>
<dbReference type="Gene3D" id="3.40.395.10">
    <property type="entry name" value="Adenoviral Proteinase, Chain A"/>
    <property type="match status" value="1"/>
</dbReference>
<name>A0A6C0CND1_9ZZZZ</name>
<feature type="domain" description="Ubiquitin-like protease family profile" evidence="3">
    <location>
        <begin position="135"/>
        <end position="289"/>
    </location>
</feature>